<dbReference type="GO" id="GO:0004553">
    <property type="term" value="F:hydrolase activity, hydrolyzing O-glycosyl compounds"/>
    <property type="evidence" value="ECO:0007669"/>
    <property type="project" value="InterPro"/>
</dbReference>
<dbReference type="AlphaFoldDB" id="A0A2T1HN94"/>
<protein>
    <recommendedName>
        <fullName evidence="3">Glycoside hydrolase family 5 domain-containing protein</fullName>
    </recommendedName>
</protein>
<feature type="domain" description="Glycoside hydrolase family 5" evidence="3">
    <location>
        <begin position="12"/>
        <end position="273"/>
    </location>
</feature>
<gene>
    <name evidence="4" type="ORF">SLNSH_20590</name>
</gene>
<dbReference type="InterPro" id="IPR017853">
    <property type="entry name" value="GH"/>
</dbReference>
<keyword evidence="1" id="KW-0378">Hydrolase</keyword>
<evidence type="ECO:0000256" key="1">
    <source>
        <dbReference type="ARBA" id="ARBA00022801"/>
    </source>
</evidence>
<dbReference type="SUPFAM" id="SSF51445">
    <property type="entry name" value="(Trans)glycosidases"/>
    <property type="match status" value="1"/>
</dbReference>
<dbReference type="Gene3D" id="3.20.20.80">
    <property type="entry name" value="Glycosidases"/>
    <property type="match status" value="1"/>
</dbReference>
<evidence type="ECO:0000313" key="5">
    <source>
        <dbReference type="Proteomes" id="UP000239772"/>
    </source>
</evidence>
<reference evidence="5" key="1">
    <citation type="submission" date="2018-03" db="EMBL/GenBank/DDBJ databases">
        <authorList>
            <person name="Sun L."/>
            <person name="Liu H."/>
            <person name="Chen W."/>
            <person name="Huang K."/>
            <person name="Liu W."/>
            <person name="Gao X."/>
        </authorList>
    </citation>
    <scope>NUCLEOTIDE SEQUENCE [LARGE SCALE GENOMIC DNA]</scope>
    <source>
        <strain evidence="5">SH9</strain>
    </source>
</reference>
<comment type="caution">
    <text evidence="4">The sequence shown here is derived from an EMBL/GenBank/DDBJ whole genome shotgun (WGS) entry which is preliminary data.</text>
</comment>
<name>A0A2T1HN94_9HYPH</name>
<evidence type="ECO:0000259" key="3">
    <source>
        <dbReference type="Pfam" id="PF00150"/>
    </source>
</evidence>
<dbReference type="PANTHER" id="PTHR34142">
    <property type="entry name" value="ENDO-BETA-1,4-GLUCANASE A"/>
    <property type="match status" value="1"/>
</dbReference>
<dbReference type="OrthoDB" id="6769681at2"/>
<evidence type="ECO:0000256" key="2">
    <source>
        <dbReference type="ARBA" id="ARBA00023295"/>
    </source>
</evidence>
<keyword evidence="2" id="KW-0326">Glycosidase</keyword>
<evidence type="ECO:0000313" key="4">
    <source>
        <dbReference type="EMBL" id="PSC03130.1"/>
    </source>
</evidence>
<dbReference type="InterPro" id="IPR001547">
    <property type="entry name" value="Glyco_hydro_5"/>
</dbReference>
<keyword evidence="5" id="KW-1185">Reference proteome</keyword>
<dbReference type="Pfam" id="PF00150">
    <property type="entry name" value="Cellulase"/>
    <property type="match status" value="1"/>
</dbReference>
<accession>A0A2T1HN94</accession>
<dbReference type="Gene3D" id="3.90.930.1">
    <property type="match status" value="1"/>
</dbReference>
<dbReference type="PANTHER" id="PTHR34142:SF1">
    <property type="entry name" value="GLYCOSIDE HYDROLASE FAMILY 5 DOMAIN-CONTAINING PROTEIN"/>
    <property type="match status" value="1"/>
</dbReference>
<sequence length="809" mass="86271">MNLGININGSDWNLYPTQDEIDYFAAKGFHSIRVPFEWSLVQSSEFGDLNPYPVDKLEEIVRYAAHAGINVILDLHSYGYGPGDHSYDHGPGGLIGAETSVPAFADLWGKLASVFANDGNVVFGLMNEPQVSSSSTWLAAVNAAIAAIREAGASQPVLVPGLNWDSAATWTVTDNASVLGAPGAIVDPAHNFAFEVHQYLDADMSGQSASVVSSTIGVERLEAVTHWAETTGAKLFLGEFGVANDTTSLQALDGMLGFMQAHPSVWLGGTYWAAGESWHDYMYSVEPALGIIDAAQMDVLEAHTGATLTRAVLDNGDVQYTTYVPGRMQPTIIDILDAGGALKSRALFDIDGHLSKTLDVAVDGFYSLTGYAASGHADSSKVYDSGQHLLSSTTVADSGIRETQLFHSGDYSPYQIDTYGADGVLANRLVTESDGGHIDYLYSDGKISCVQKFDAGWQLTSQAEYCANGALSRFTTTDDHGNHAVQQFDSIGSMVVNLTVYTPDWLNVVSSTTYEANGMARCVSFERIDPSSEWRASTIDTIQADGAIFERATLNPNGTVASLDHVNPDQTHTVSVLSADGTTLQSWETYDADWHLESRVSFTPAGQVSSVQHDTSSGGHYVASYTAGAGQPASIDAYDAAWQWQSRTSFDFAGHVATDSLTQDGGHAVISYGADGDVLSQELYSSAWQLQSRVSYENGHVASIQIDTSAGAHVVATFDQAGAAASNIQLFDAEWAMLDSFHFDTLANAYRADGPEGIGGPITLAPELGAAVTGLAATPFPAAAHDYHGELDFLAQTLHTAQDALAHWH</sequence>
<dbReference type="EMBL" id="PVZS01000031">
    <property type="protein sequence ID" value="PSC03130.1"/>
    <property type="molecule type" value="Genomic_DNA"/>
</dbReference>
<proteinExistence type="predicted"/>
<dbReference type="Proteomes" id="UP000239772">
    <property type="component" value="Unassembled WGS sequence"/>
</dbReference>
<dbReference type="GO" id="GO:0009251">
    <property type="term" value="P:glucan catabolic process"/>
    <property type="evidence" value="ECO:0007669"/>
    <property type="project" value="TreeGrafter"/>
</dbReference>
<dbReference type="RefSeq" id="WP_106339489.1">
    <property type="nucleotide sequence ID" value="NZ_PVZS01000031.1"/>
</dbReference>
<organism evidence="4 5">
    <name type="scientific">Alsobacter soli</name>
    <dbReference type="NCBI Taxonomy" id="2109933"/>
    <lineage>
        <taxon>Bacteria</taxon>
        <taxon>Pseudomonadati</taxon>
        <taxon>Pseudomonadota</taxon>
        <taxon>Alphaproteobacteria</taxon>
        <taxon>Hyphomicrobiales</taxon>
        <taxon>Alsobacteraceae</taxon>
        <taxon>Alsobacter</taxon>
    </lineage>
</organism>